<organism evidence="1 2">
    <name type="scientific">Natronococcus occultus SP4</name>
    <dbReference type="NCBI Taxonomy" id="694430"/>
    <lineage>
        <taxon>Archaea</taxon>
        <taxon>Methanobacteriati</taxon>
        <taxon>Methanobacteriota</taxon>
        <taxon>Stenosarchaea group</taxon>
        <taxon>Halobacteria</taxon>
        <taxon>Halobacteriales</taxon>
        <taxon>Natrialbaceae</taxon>
        <taxon>Natronococcus</taxon>
    </lineage>
</organism>
<dbReference type="Proteomes" id="UP000010878">
    <property type="component" value="Chromosome"/>
</dbReference>
<evidence type="ECO:0000313" key="2">
    <source>
        <dbReference type="Proteomes" id="UP000010878"/>
    </source>
</evidence>
<dbReference type="AlphaFoldDB" id="L0K1F0"/>
<sequence>MVKQQLELALSRARYAAIGAAVGGGLGGLVNKNVASSGAAVGALVGATVGENRLSAQSRLDELRTRKDEQFGGVLSKSDSE</sequence>
<reference evidence="1 2" key="1">
    <citation type="submission" date="2012-11" db="EMBL/GenBank/DDBJ databases">
        <title>FINISHED of Natronococcus occultus SP4, DSM 3396.</title>
        <authorList>
            <consortium name="DOE Joint Genome Institute"/>
            <person name="Eisen J."/>
            <person name="Huntemann M."/>
            <person name="Wei C.-L."/>
            <person name="Han J."/>
            <person name="Detter J.C."/>
            <person name="Han C."/>
            <person name="Tapia R."/>
            <person name="Chen A."/>
            <person name="Kyrpides N."/>
            <person name="Mavromatis K."/>
            <person name="Markowitz V."/>
            <person name="Szeto E."/>
            <person name="Ivanova N."/>
            <person name="Mikhailova N."/>
            <person name="Ovchinnikova G."/>
            <person name="Pagani I."/>
            <person name="Pati A."/>
            <person name="Goodwin L."/>
            <person name="Nordberg H.P."/>
            <person name="Cantor M.N."/>
            <person name="Hua S.X."/>
            <person name="Woyke T."/>
            <person name="Eisen J."/>
            <person name="Klenk H.-P."/>
            <person name="Klenk H.-P."/>
        </authorList>
    </citation>
    <scope>NUCLEOTIDE SEQUENCE [LARGE SCALE GENOMIC DNA]</scope>
    <source>
        <strain evidence="1 2">SP4</strain>
    </source>
</reference>
<name>L0K1F0_9EURY</name>
<gene>
    <name evidence="1" type="ORF">Natoc_2414</name>
</gene>
<proteinExistence type="predicted"/>
<accession>L0K1F0</accession>
<evidence type="ECO:0000313" key="1">
    <source>
        <dbReference type="EMBL" id="AGB38189.1"/>
    </source>
</evidence>
<protein>
    <submittedName>
        <fullName evidence="1">Uncharacterized protein</fullName>
    </submittedName>
</protein>
<dbReference type="RefSeq" id="WP_015321631.1">
    <property type="nucleotide sequence ID" value="NC_019974.1"/>
</dbReference>
<dbReference type="GeneID" id="14404098"/>
<dbReference type="eggNOG" id="arCOG11088">
    <property type="taxonomic scope" value="Archaea"/>
</dbReference>
<dbReference type="KEGG" id="nou:Natoc_2414"/>
<dbReference type="OrthoDB" id="206304at2157"/>
<keyword evidence="2" id="KW-1185">Reference proteome</keyword>
<dbReference type="HOGENOM" id="CLU_196457_0_0_2"/>
<dbReference type="EMBL" id="CP003929">
    <property type="protein sequence ID" value="AGB38189.1"/>
    <property type="molecule type" value="Genomic_DNA"/>
</dbReference>